<proteinExistence type="predicted"/>
<evidence type="ECO:0000256" key="1">
    <source>
        <dbReference type="SAM" id="MobiDB-lite"/>
    </source>
</evidence>
<feature type="compositionally biased region" description="Polar residues" evidence="1">
    <location>
        <begin position="450"/>
        <end position="462"/>
    </location>
</feature>
<evidence type="ECO:0000313" key="2">
    <source>
        <dbReference type="EMBL" id="KAF4495335.1"/>
    </source>
</evidence>
<dbReference type="EMBL" id="LUFC02000655">
    <property type="protein sequence ID" value="KAF4495335.1"/>
    <property type="molecule type" value="Genomic_DNA"/>
</dbReference>
<feature type="region of interest" description="Disordered" evidence="1">
    <location>
        <begin position="436"/>
        <end position="463"/>
    </location>
</feature>
<sequence length="505" mass="58711">MDPFTRIPAELRLQIFSSLQSKATISSLIQASPIMLKQYLGYKSTVTRNLLERDFDDQMIQDAMGIILFPSLREARKSTFLVHEHLKSWESREFPNPLTTRDAFLVDQLDKLHSLLMVFVEDYITKATAAFPPREYICLPQLSHNQRYLVFKGQKVTKRSDSCHLTDAERRRFLRAFLHVELLSLIHKALSFTTGDRMLVAKLSRRFRRRHMEAFHCIWVYASSLYGAIFAHCSDAWLPAVDAPPETRLLFPDNFFADPVEYGKDVGIRSKEDLLAVENMACYGFSLIFTMICFAITRPQDTKALESYAKKLCSFKMDPTLHIGCRFKRRFSREREYGPLYRHSSSYRQHLAGRIWWKSIGSPLPLYFGVVIKIFQQRAWPFFDDDHHYPEDTDVLPVFPNVYALHYMELEREDEVSSLSGSGPVTRGRVERTMSEFRRSQKWQDKMKQRQGNNSSTESSLPRISIGNRGVALPPIEDQDQLLTWSFRGVVQWDASLEAYVLVKK</sequence>
<evidence type="ECO:0000313" key="3">
    <source>
        <dbReference type="Proteomes" id="UP000737391"/>
    </source>
</evidence>
<comment type="caution">
    <text evidence="2">The sequence shown here is derived from an EMBL/GenBank/DDBJ whole genome shotgun (WGS) entry which is preliminary data.</text>
</comment>
<feature type="compositionally biased region" description="Basic and acidic residues" evidence="1">
    <location>
        <begin position="436"/>
        <end position="448"/>
    </location>
</feature>
<name>A0A9P5E523_9HYPO</name>
<dbReference type="OrthoDB" id="4636359at2759"/>
<dbReference type="Proteomes" id="UP000737391">
    <property type="component" value="Unassembled WGS sequence"/>
</dbReference>
<gene>
    <name evidence="2" type="ORF">FAGAP_8540</name>
</gene>
<organism evidence="2 3">
    <name type="scientific">Fusarium agapanthi</name>
    <dbReference type="NCBI Taxonomy" id="1803897"/>
    <lineage>
        <taxon>Eukaryota</taxon>
        <taxon>Fungi</taxon>
        <taxon>Dikarya</taxon>
        <taxon>Ascomycota</taxon>
        <taxon>Pezizomycotina</taxon>
        <taxon>Sordariomycetes</taxon>
        <taxon>Hypocreomycetidae</taxon>
        <taxon>Hypocreales</taxon>
        <taxon>Nectriaceae</taxon>
        <taxon>Fusarium</taxon>
        <taxon>Fusarium fujikuroi species complex</taxon>
    </lineage>
</organism>
<accession>A0A9P5E523</accession>
<reference evidence="2" key="1">
    <citation type="submission" date="2020-01" db="EMBL/GenBank/DDBJ databases">
        <title>Identification and distribution of gene clusters putatively required for synthesis of sphingolipid metabolism inhibitors in phylogenetically diverse species of the filamentous fungus Fusarium.</title>
        <authorList>
            <person name="Kim H.-S."/>
            <person name="Busman M."/>
            <person name="Brown D.W."/>
            <person name="Divon H."/>
            <person name="Uhlig S."/>
            <person name="Proctor R.H."/>
        </authorList>
    </citation>
    <scope>NUCLEOTIDE SEQUENCE</scope>
    <source>
        <strain evidence="2">NRRL 31653</strain>
    </source>
</reference>
<protein>
    <submittedName>
        <fullName evidence="2">Uncharacterized protein</fullName>
    </submittedName>
</protein>
<keyword evidence="3" id="KW-1185">Reference proteome</keyword>
<dbReference type="AlphaFoldDB" id="A0A9P5E523"/>